<organism evidence="1 2">
    <name type="scientific">Nyssa sinensis</name>
    <dbReference type="NCBI Taxonomy" id="561372"/>
    <lineage>
        <taxon>Eukaryota</taxon>
        <taxon>Viridiplantae</taxon>
        <taxon>Streptophyta</taxon>
        <taxon>Embryophyta</taxon>
        <taxon>Tracheophyta</taxon>
        <taxon>Spermatophyta</taxon>
        <taxon>Magnoliopsida</taxon>
        <taxon>eudicotyledons</taxon>
        <taxon>Gunneridae</taxon>
        <taxon>Pentapetalae</taxon>
        <taxon>asterids</taxon>
        <taxon>Cornales</taxon>
        <taxon>Nyssaceae</taxon>
        <taxon>Nyssa</taxon>
    </lineage>
</organism>
<keyword evidence="2" id="KW-1185">Reference proteome</keyword>
<dbReference type="AlphaFoldDB" id="A0A5J5A7U7"/>
<dbReference type="Proteomes" id="UP000325577">
    <property type="component" value="Linkage Group LG3"/>
</dbReference>
<accession>A0A5J5A7U7</accession>
<name>A0A5J5A7U7_9ASTE</name>
<protein>
    <submittedName>
        <fullName evidence="1">Uncharacterized protein</fullName>
    </submittedName>
</protein>
<evidence type="ECO:0000313" key="1">
    <source>
        <dbReference type="EMBL" id="KAA8525886.1"/>
    </source>
</evidence>
<reference evidence="1 2" key="1">
    <citation type="submission" date="2019-09" db="EMBL/GenBank/DDBJ databases">
        <title>A chromosome-level genome assembly of the Chinese tupelo Nyssa sinensis.</title>
        <authorList>
            <person name="Yang X."/>
            <person name="Kang M."/>
            <person name="Yang Y."/>
            <person name="Xiong H."/>
            <person name="Wang M."/>
            <person name="Zhang Z."/>
            <person name="Wang Z."/>
            <person name="Wu H."/>
            <person name="Ma T."/>
            <person name="Liu J."/>
            <person name="Xi Z."/>
        </authorList>
    </citation>
    <scope>NUCLEOTIDE SEQUENCE [LARGE SCALE GENOMIC DNA]</scope>
    <source>
        <strain evidence="1">J267</strain>
        <tissue evidence="1">Leaf</tissue>
    </source>
</reference>
<evidence type="ECO:0000313" key="2">
    <source>
        <dbReference type="Proteomes" id="UP000325577"/>
    </source>
</evidence>
<proteinExistence type="predicted"/>
<sequence length="77" mass="8684">MDHLPVESCLKTCGLYKATIKGTADELDCVILMNMVRLSGTEKAFHKWEISYKSKSLAHAMFVSLNAHLLCIYTPEH</sequence>
<dbReference type="EMBL" id="CM018046">
    <property type="protein sequence ID" value="KAA8525886.1"/>
    <property type="molecule type" value="Genomic_DNA"/>
</dbReference>
<gene>
    <name evidence="1" type="ORF">F0562_008014</name>
</gene>